<dbReference type="InterPro" id="IPR003594">
    <property type="entry name" value="HATPase_dom"/>
</dbReference>
<feature type="domain" description="PAS" evidence="3">
    <location>
        <begin position="160"/>
        <end position="226"/>
    </location>
</feature>
<dbReference type="InterPro" id="IPR029016">
    <property type="entry name" value="GAF-like_dom_sf"/>
</dbReference>
<reference evidence="6" key="1">
    <citation type="submission" date="2023-07" db="EMBL/GenBank/DDBJ databases">
        <title>30 novel species of actinomycetes from the DSMZ collection.</title>
        <authorList>
            <person name="Nouioui I."/>
        </authorList>
    </citation>
    <scope>NUCLEOTIDE SEQUENCE [LARGE SCALE GENOMIC DNA]</scope>
    <source>
        <strain evidence="6">DSM 42041</strain>
    </source>
</reference>
<keyword evidence="1" id="KW-0378">Hydrolase</keyword>
<feature type="domain" description="GAF" evidence="2">
    <location>
        <begin position="299"/>
        <end position="469"/>
    </location>
</feature>
<dbReference type="Gene3D" id="3.60.40.10">
    <property type="entry name" value="PPM-type phosphatase domain"/>
    <property type="match status" value="1"/>
</dbReference>
<evidence type="ECO:0000256" key="1">
    <source>
        <dbReference type="ARBA" id="ARBA00022801"/>
    </source>
</evidence>
<evidence type="ECO:0000259" key="4">
    <source>
        <dbReference type="SMART" id="SM00331"/>
    </source>
</evidence>
<gene>
    <name evidence="5" type="ORF">RM572_15710</name>
</gene>
<dbReference type="SUPFAM" id="SSF55785">
    <property type="entry name" value="PYP-like sensor domain (PAS domain)"/>
    <property type="match status" value="2"/>
</dbReference>
<dbReference type="InterPro" id="IPR036457">
    <property type="entry name" value="PPM-type-like_dom_sf"/>
</dbReference>
<comment type="caution">
    <text evidence="5">The sequence shown here is derived from an EMBL/GenBank/DDBJ whole genome shotgun (WGS) entry which is preliminary data.</text>
</comment>
<dbReference type="Pfam" id="PF07228">
    <property type="entry name" value="SpoIIE"/>
    <property type="match status" value="1"/>
</dbReference>
<dbReference type="SUPFAM" id="SSF55874">
    <property type="entry name" value="ATPase domain of HSP90 chaperone/DNA topoisomerase II/histidine kinase"/>
    <property type="match status" value="1"/>
</dbReference>
<evidence type="ECO:0000259" key="3">
    <source>
        <dbReference type="SMART" id="SM00091"/>
    </source>
</evidence>
<dbReference type="PANTHER" id="PTHR43156:SF2">
    <property type="entry name" value="STAGE II SPORULATION PROTEIN E"/>
    <property type="match status" value="1"/>
</dbReference>
<evidence type="ECO:0000313" key="6">
    <source>
        <dbReference type="Proteomes" id="UP001183414"/>
    </source>
</evidence>
<proteinExistence type="predicted"/>
<dbReference type="InterPro" id="IPR003018">
    <property type="entry name" value="GAF"/>
</dbReference>
<dbReference type="NCBIfam" id="TIGR00229">
    <property type="entry name" value="sensory_box"/>
    <property type="match status" value="1"/>
</dbReference>
<dbReference type="SMART" id="SM00091">
    <property type="entry name" value="PAS"/>
    <property type="match status" value="2"/>
</dbReference>
<name>A0ABU2NT93_9ACTN</name>
<dbReference type="RefSeq" id="WP_311673973.1">
    <property type="nucleotide sequence ID" value="NZ_JAVREQ010000013.1"/>
</dbReference>
<dbReference type="Gene3D" id="3.30.565.10">
    <property type="entry name" value="Histidine kinase-like ATPase, C-terminal domain"/>
    <property type="match status" value="1"/>
</dbReference>
<dbReference type="InterPro" id="IPR052016">
    <property type="entry name" value="Bact_Sigma-Reg"/>
</dbReference>
<dbReference type="Proteomes" id="UP001183414">
    <property type="component" value="Unassembled WGS sequence"/>
</dbReference>
<dbReference type="EMBL" id="JAVREQ010000013">
    <property type="protein sequence ID" value="MDT0380206.1"/>
    <property type="molecule type" value="Genomic_DNA"/>
</dbReference>
<dbReference type="SMART" id="SM00065">
    <property type="entry name" value="GAF"/>
    <property type="match status" value="1"/>
</dbReference>
<dbReference type="InterPro" id="IPR000014">
    <property type="entry name" value="PAS"/>
</dbReference>
<dbReference type="CDD" id="cd00130">
    <property type="entry name" value="PAS"/>
    <property type="match status" value="1"/>
</dbReference>
<dbReference type="Pfam" id="PF13581">
    <property type="entry name" value="HATPase_c_2"/>
    <property type="match status" value="1"/>
</dbReference>
<evidence type="ECO:0000313" key="5">
    <source>
        <dbReference type="EMBL" id="MDT0380206.1"/>
    </source>
</evidence>
<organism evidence="5 6">
    <name type="scientific">Streptomyces hazeniae</name>
    <dbReference type="NCBI Taxonomy" id="3075538"/>
    <lineage>
        <taxon>Bacteria</taxon>
        <taxon>Bacillati</taxon>
        <taxon>Actinomycetota</taxon>
        <taxon>Actinomycetes</taxon>
        <taxon>Kitasatosporales</taxon>
        <taxon>Streptomycetaceae</taxon>
        <taxon>Streptomyces</taxon>
    </lineage>
</organism>
<dbReference type="SUPFAM" id="SSF55781">
    <property type="entry name" value="GAF domain-like"/>
    <property type="match status" value="1"/>
</dbReference>
<dbReference type="SMART" id="SM00331">
    <property type="entry name" value="PP2C_SIG"/>
    <property type="match status" value="1"/>
</dbReference>
<dbReference type="Gene3D" id="3.30.450.40">
    <property type="match status" value="1"/>
</dbReference>
<evidence type="ECO:0000259" key="2">
    <source>
        <dbReference type="SMART" id="SM00065"/>
    </source>
</evidence>
<dbReference type="Gene3D" id="3.30.450.20">
    <property type="entry name" value="PAS domain"/>
    <property type="match status" value="1"/>
</dbReference>
<dbReference type="InterPro" id="IPR035965">
    <property type="entry name" value="PAS-like_dom_sf"/>
</dbReference>
<dbReference type="PANTHER" id="PTHR43156">
    <property type="entry name" value="STAGE II SPORULATION PROTEIN E-RELATED"/>
    <property type="match status" value="1"/>
</dbReference>
<dbReference type="SUPFAM" id="SSF81606">
    <property type="entry name" value="PP2C-like"/>
    <property type="match status" value="1"/>
</dbReference>
<dbReference type="InterPro" id="IPR036890">
    <property type="entry name" value="HATPase_C_sf"/>
</dbReference>
<dbReference type="InterPro" id="IPR001932">
    <property type="entry name" value="PPM-type_phosphatase-like_dom"/>
</dbReference>
<dbReference type="CDD" id="cd16936">
    <property type="entry name" value="HATPase_RsbW-like"/>
    <property type="match status" value="1"/>
</dbReference>
<keyword evidence="6" id="KW-1185">Reference proteome</keyword>
<dbReference type="Pfam" id="PF08448">
    <property type="entry name" value="PAS_4"/>
    <property type="match status" value="1"/>
</dbReference>
<feature type="domain" description="PAS" evidence="3">
    <location>
        <begin position="10"/>
        <end position="78"/>
    </location>
</feature>
<feature type="domain" description="PPM-type phosphatase" evidence="4">
    <location>
        <begin position="490"/>
        <end position="711"/>
    </location>
</feature>
<protein>
    <submittedName>
        <fullName evidence="5">SpoIIE family protein phosphatase</fullName>
    </submittedName>
</protein>
<dbReference type="Pfam" id="PF01590">
    <property type="entry name" value="GAF"/>
    <property type="match status" value="1"/>
</dbReference>
<dbReference type="InterPro" id="IPR013656">
    <property type="entry name" value="PAS_4"/>
</dbReference>
<sequence>MNVPDQHRSDHHRLLADPPTTRRVAVITLGEADVVTGWSPGARYLLGYLADQVVGVPVGRLIASDPGVLSSVTEEWDGDVTLRHASGRLLTVPVRACRLSDGGAGQRALLAVAPEDDAADGTAHGTAADTAAGPHHGTHHVTHDVTHDVAEVFALPDGPAMLDWLFSASPVPLTVYDTDLRCVWQNTAMSRMTGTSQCERRGTRPGDVLTSPDIARWEACMREAMRSGTDAAPCTMHARTRADPDHDRVLLATASPLRGSAGRILGVCATVHDVTEPHAYRERLALLNEAGARIGSTLDLSVTAQELADVLVPRLADFVSVDLLEPLLRGDEPGPVVTGVTLRRMAHQSVNEGAPEATAAPGAVDTYPPSSPPVRCLAEGRPLLLRCRDSRVSRWFADDPVRAERAEQYGFHSWLLVPIRARGVTLGLTVFCRSWPNQPFEHDDLLLAEEVVTRAAISLDNARSYTREHTAALALQRSLLPRELPRRPALEATFRYLPASSQFGVGGDWVDVIPLSGGRVALVIGDVVGHGIHAAATMGRLRTAVRTLADVDLAPDELLTRLDDQVTHLDAGEAGAPEGSDTSEATASCLYAVYDPVTRNCSVASAGQPPPALLTPDGDVTFPAVECGPPLGGCGLPYVTSELRLRDGSELVLYTDGLISTRAGEIDENLERLRRALARPASSVDARCDAVVRALLPEHPEDDVAVLIARTHALDEDRVATWDVPADPAVVADARSWATRRMAGWGLEDMACVTELVVSELVTNAIRYGTPPIQLRLIKDNALICEVSDTSSTAPHLRRTPVFDEGGRGLLLVAQLTQRWGSRHSRDGKTIWCEQPVPPEARDA</sequence>
<accession>A0ABU2NT93</accession>